<keyword evidence="1" id="KW-0732">Signal</keyword>
<sequence length="184" mass="19886">MKLTVVVCLTLAVFGAVFIGSTSARGSLCDTAKDKVLCAQLTGRAKRWDKAMTNALVGVKKRAEAGKSVADVVAAKLPADMLAITKESIVSTCRDNYDTIMYSLDESLGLVKDDPTSALRPSISTISYFDCTNAISEFTAPVPEATHFDTELLKLDDSLFALTEKRRKKKKQPQQPCPGMGMCV</sequence>
<evidence type="ECO:0000313" key="2">
    <source>
        <dbReference type="EMBL" id="KAH6828046.1"/>
    </source>
</evidence>
<accession>A0AAD4J6C9</accession>
<comment type="caution">
    <text evidence="2">The sequence shown here is derived from an EMBL/GenBank/DDBJ whole genome shotgun (WGS) entry which is preliminary data.</text>
</comment>
<dbReference type="Proteomes" id="UP001190926">
    <property type="component" value="Unassembled WGS sequence"/>
</dbReference>
<dbReference type="EMBL" id="SDAM02000131">
    <property type="protein sequence ID" value="KAH6828046.1"/>
    <property type="molecule type" value="Genomic_DNA"/>
</dbReference>
<evidence type="ECO:0000256" key="1">
    <source>
        <dbReference type="SAM" id="SignalP"/>
    </source>
</evidence>
<name>A0AAD4J6C9_PERFH</name>
<evidence type="ECO:0000313" key="3">
    <source>
        <dbReference type="Proteomes" id="UP001190926"/>
    </source>
</evidence>
<reference evidence="2 3" key="1">
    <citation type="journal article" date="2021" name="Nat. Commun.">
        <title>Incipient diploidization of the medicinal plant Perilla within 10,000 years.</title>
        <authorList>
            <person name="Zhang Y."/>
            <person name="Shen Q."/>
            <person name="Leng L."/>
            <person name="Zhang D."/>
            <person name="Chen S."/>
            <person name="Shi Y."/>
            <person name="Ning Z."/>
            <person name="Chen S."/>
        </authorList>
    </citation>
    <scope>NUCLEOTIDE SEQUENCE [LARGE SCALE GENOMIC DNA]</scope>
    <source>
        <strain evidence="3">cv. PC099</strain>
    </source>
</reference>
<gene>
    <name evidence="2" type="ORF">C2S53_005492</name>
</gene>
<evidence type="ECO:0008006" key="4">
    <source>
        <dbReference type="Google" id="ProtNLM"/>
    </source>
</evidence>
<keyword evidence="3" id="KW-1185">Reference proteome</keyword>
<protein>
    <recommendedName>
        <fullName evidence="4">Pectinesterase inhibitor domain-containing protein</fullName>
    </recommendedName>
</protein>
<organism evidence="2 3">
    <name type="scientific">Perilla frutescens var. hirtella</name>
    <name type="common">Perilla citriodora</name>
    <name type="synonym">Perilla setoyensis</name>
    <dbReference type="NCBI Taxonomy" id="608512"/>
    <lineage>
        <taxon>Eukaryota</taxon>
        <taxon>Viridiplantae</taxon>
        <taxon>Streptophyta</taxon>
        <taxon>Embryophyta</taxon>
        <taxon>Tracheophyta</taxon>
        <taxon>Spermatophyta</taxon>
        <taxon>Magnoliopsida</taxon>
        <taxon>eudicotyledons</taxon>
        <taxon>Gunneridae</taxon>
        <taxon>Pentapetalae</taxon>
        <taxon>asterids</taxon>
        <taxon>lamiids</taxon>
        <taxon>Lamiales</taxon>
        <taxon>Lamiaceae</taxon>
        <taxon>Nepetoideae</taxon>
        <taxon>Elsholtzieae</taxon>
        <taxon>Perilla</taxon>
    </lineage>
</organism>
<feature type="signal peptide" evidence="1">
    <location>
        <begin position="1"/>
        <end position="24"/>
    </location>
</feature>
<dbReference type="AlphaFoldDB" id="A0AAD4J6C9"/>
<proteinExistence type="predicted"/>
<feature type="chain" id="PRO_5042085804" description="Pectinesterase inhibitor domain-containing protein" evidence="1">
    <location>
        <begin position="25"/>
        <end position="184"/>
    </location>
</feature>